<comment type="cofactor">
    <cofactor evidence="1">
        <name>Mg(2+)</name>
        <dbReference type="ChEBI" id="CHEBI:18420"/>
    </cofactor>
</comment>
<sequence>MSNANHAPYCQRCGSPTAIREVDGRPRPVCVGSDCGAVTFLDPKLAAAVVIARDGRVLLGRRAHHTRAPGKWSFPAGFVERGEAVEATAVREVREETGLDVELGPLVGLYSAPEETVVLAVYAAARVEGHARAGDDLVEVAWFALDALPDLAFPHDGRILADWQRGLGNGVAVQDGSR</sequence>
<accession>A0A6J4VJD2</accession>
<dbReference type="EMBL" id="CADCWG010000329">
    <property type="protein sequence ID" value="CAA9580072.1"/>
    <property type="molecule type" value="Genomic_DNA"/>
</dbReference>
<keyword evidence="2 3" id="KW-0378">Hydrolase</keyword>
<dbReference type="InterPro" id="IPR020084">
    <property type="entry name" value="NUDIX_hydrolase_CS"/>
</dbReference>
<dbReference type="SUPFAM" id="SSF55811">
    <property type="entry name" value="Nudix"/>
    <property type="match status" value="1"/>
</dbReference>
<dbReference type="InterPro" id="IPR000086">
    <property type="entry name" value="NUDIX_hydrolase_dom"/>
</dbReference>
<dbReference type="InterPro" id="IPR015797">
    <property type="entry name" value="NUDIX_hydrolase-like_dom_sf"/>
</dbReference>
<organism evidence="5">
    <name type="scientific">uncultured Thermomicrobiales bacterium</name>
    <dbReference type="NCBI Taxonomy" id="1645740"/>
    <lineage>
        <taxon>Bacteria</taxon>
        <taxon>Pseudomonadati</taxon>
        <taxon>Thermomicrobiota</taxon>
        <taxon>Thermomicrobia</taxon>
        <taxon>Thermomicrobiales</taxon>
        <taxon>environmental samples</taxon>
    </lineage>
</organism>
<dbReference type="InterPro" id="IPR020476">
    <property type="entry name" value="Nudix_hydrolase"/>
</dbReference>
<dbReference type="GO" id="GO:0016787">
    <property type="term" value="F:hydrolase activity"/>
    <property type="evidence" value="ECO:0007669"/>
    <property type="project" value="UniProtKB-KW"/>
</dbReference>
<comment type="similarity">
    <text evidence="3">Belongs to the Nudix hydrolase family.</text>
</comment>
<evidence type="ECO:0000256" key="2">
    <source>
        <dbReference type="ARBA" id="ARBA00022801"/>
    </source>
</evidence>
<gene>
    <name evidence="5" type="ORF">AVDCRST_MAG49-4735</name>
</gene>
<dbReference type="Pfam" id="PF00293">
    <property type="entry name" value="NUDIX"/>
    <property type="match status" value="1"/>
</dbReference>
<name>A0A6J4VJD2_9BACT</name>
<dbReference type="PRINTS" id="PR00502">
    <property type="entry name" value="NUDIXFAMILY"/>
</dbReference>
<reference evidence="5" key="1">
    <citation type="submission" date="2020-02" db="EMBL/GenBank/DDBJ databases">
        <authorList>
            <person name="Meier V. D."/>
        </authorList>
    </citation>
    <scope>NUCLEOTIDE SEQUENCE</scope>
    <source>
        <strain evidence="5">AVDCRST_MAG49</strain>
    </source>
</reference>
<dbReference type="Gene3D" id="3.90.79.10">
    <property type="entry name" value="Nucleoside Triphosphate Pyrophosphohydrolase"/>
    <property type="match status" value="1"/>
</dbReference>
<dbReference type="PANTHER" id="PTHR43046:SF14">
    <property type="entry name" value="MUTT_NUDIX FAMILY PROTEIN"/>
    <property type="match status" value="1"/>
</dbReference>
<feature type="domain" description="Nudix hydrolase" evidence="4">
    <location>
        <begin position="42"/>
        <end position="165"/>
    </location>
</feature>
<dbReference type="PROSITE" id="PS00893">
    <property type="entry name" value="NUDIX_BOX"/>
    <property type="match status" value="1"/>
</dbReference>
<evidence type="ECO:0000259" key="4">
    <source>
        <dbReference type="PROSITE" id="PS51462"/>
    </source>
</evidence>
<evidence type="ECO:0000256" key="3">
    <source>
        <dbReference type="RuleBase" id="RU003476"/>
    </source>
</evidence>
<dbReference type="PANTHER" id="PTHR43046">
    <property type="entry name" value="GDP-MANNOSE MANNOSYL HYDROLASE"/>
    <property type="match status" value="1"/>
</dbReference>
<protein>
    <recommendedName>
        <fullName evidence="4">Nudix hydrolase domain-containing protein</fullName>
    </recommendedName>
</protein>
<dbReference type="AlphaFoldDB" id="A0A6J4VJD2"/>
<evidence type="ECO:0000256" key="1">
    <source>
        <dbReference type="ARBA" id="ARBA00001946"/>
    </source>
</evidence>
<dbReference type="PROSITE" id="PS51462">
    <property type="entry name" value="NUDIX"/>
    <property type="match status" value="1"/>
</dbReference>
<evidence type="ECO:0000313" key="5">
    <source>
        <dbReference type="EMBL" id="CAA9580072.1"/>
    </source>
</evidence>
<proteinExistence type="inferred from homology"/>